<evidence type="ECO:0000313" key="5">
    <source>
        <dbReference type="EMBL" id="MFC5066849.1"/>
    </source>
</evidence>
<dbReference type="RefSeq" id="WP_114957398.1">
    <property type="nucleotide sequence ID" value="NZ_JBHSJF010000002.1"/>
</dbReference>
<dbReference type="EMBL" id="JBHSJF010000002">
    <property type="protein sequence ID" value="MFC5066849.1"/>
    <property type="molecule type" value="Genomic_DNA"/>
</dbReference>
<keyword evidence="3" id="KW-0479">Metal-binding</keyword>
<name>A0ABV9YX99_9HYPH</name>
<dbReference type="CDD" id="cd08916">
    <property type="entry name" value="TrHb3_P"/>
    <property type="match status" value="1"/>
</dbReference>
<keyword evidence="1" id="KW-0813">Transport</keyword>
<dbReference type="InterPro" id="IPR012292">
    <property type="entry name" value="Globin/Proto"/>
</dbReference>
<protein>
    <submittedName>
        <fullName evidence="5">Group III truncated hemoglobin</fullName>
    </submittedName>
</protein>
<evidence type="ECO:0000313" key="6">
    <source>
        <dbReference type="Proteomes" id="UP001595796"/>
    </source>
</evidence>
<evidence type="ECO:0000256" key="1">
    <source>
        <dbReference type="ARBA" id="ARBA00022448"/>
    </source>
</evidence>
<proteinExistence type="predicted"/>
<sequence length="134" mass="15569">MIEPVPGIGEDDIRRLVHTFYGRVREDDLIGPVFNEKVEDWDHHLATLCDFWSSLALRSGRYQGRPMRAHLLLPIREQHFDRWLDLFETTAREVLPAEAAPAFIHRARQIADSFEFGVATQRGELARPRHVNRA</sequence>
<keyword evidence="2" id="KW-0349">Heme</keyword>
<dbReference type="InterPro" id="IPR009050">
    <property type="entry name" value="Globin-like_sf"/>
</dbReference>
<dbReference type="Gene3D" id="1.10.490.10">
    <property type="entry name" value="Globins"/>
    <property type="match status" value="1"/>
</dbReference>
<evidence type="ECO:0000256" key="4">
    <source>
        <dbReference type="ARBA" id="ARBA00023004"/>
    </source>
</evidence>
<dbReference type="Proteomes" id="UP001595796">
    <property type="component" value="Unassembled WGS sequence"/>
</dbReference>
<dbReference type="InterPro" id="IPR001486">
    <property type="entry name" value="Hemoglobin_trunc"/>
</dbReference>
<gene>
    <name evidence="5" type="ORF">ACFPFW_02315</name>
</gene>
<keyword evidence="4" id="KW-0408">Iron</keyword>
<dbReference type="Pfam" id="PF01152">
    <property type="entry name" value="Bac_globin"/>
    <property type="match status" value="1"/>
</dbReference>
<comment type="caution">
    <text evidence="5">The sequence shown here is derived from an EMBL/GenBank/DDBJ whole genome shotgun (WGS) entry which is preliminary data.</text>
</comment>
<evidence type="ECO:0000256" key="2">
    <source>
        <dbReference type="ARBA" id="ARBA00022617"/>
    </source>
</evidence>
<accession>A0ABV9YX99</accession>
<evidence type="ECO:0000256" key="3">
    <source>
        <dbReference type="ARBA" id="ARBA00022723"/>
    </source>
</evidence>
<keyword evidence="6" id="KW-1185">Reference proteome</keyword>
<organism evidence="5 6">
    <name type="scientific">Flaviflagellibacter deserti</name>
    <dbReference type="NCBI Taxonomy" id="2267266"/>
    <lineage>
        <taxon>Bacteria</taxon>
        <taxon>Pseudomonadati</taxon>
        <taxon>Pseudomonadota</taxon>
        <taxon>Alphaproteobacteria</taxon>
        <taxon>Hyphomicrobiales</taxon>
        <taxon>Flaviflagellibacter</taxon>
    </lineage>
</organism>
<dbReference type="SUPFAM" id="SSF46458">
    <property type="entry name" value="Globin-like"/>
    <property type="match status" value="1"/>
</dbReference>
<reference evidence="6" key="1">
    <citation type="journal article" date="2019" name="Int. J. Syst. Evol. Microbiol.">
        <title>The Global Catalogue of Microorganisms (GCM) 10K type strain sequencing project: providing services to taxonomists for standard genome sequencing and annotation.</title>
        <authorList>
            <consortium name="The Broad Institute Genomics Platform"/>
            <consortium name="The Broad Institute Genome Sequencing Center for Infectious Disease"/>
            <person name="Wu L."/>
            <person name="Ma J."/>
        </authorList>
    </citation>
    <scope>NUCLEOTIDE SEQUENCE [LARGE SCALE GENOMIC DNA]</scope>
    <source>
        <strain evidence="6">CGMCC 1.16444</strain>
    </source>
</reference>